<dbReference type="Proteomes" id="UP000253104">
    <property type="component" value="Chromosome mHSR5_A"/>
</dbReference>
<gene>
    <name evidence="1" type="ORF">CUJ89_08465</name>
</gene>
<organism evidence="1 2">
    <name type="scientific">Burkholderia pyrrocinia</name>
    <name type="common">Pseudomonas pyrrocinia</name>
    <dbReference type="NCBI Taxonomy" id="60550"/>
    <lineage>
        <taxon>Bacteria</taxon>
        <taxon>Pseudomonadati</taxon>
        <taxon>Pseudomonadota</taxon>
        <taxon>Betaproteobacteria</taxon>
        <taxon>Burkholderiales</taxon>
        <taxon>Burkholderiaceae</taxon>
        <taxon>Burkholderia</taxon>
        <taxon>Burkholderia cepacia complex</taxon>
    </lineage>
</organism>
<accession>A0A2Z5MV54</accession>
<dbReference type="EMBL" id="CP024902">
    <property type="protein sequence ID" value="AXF20508.1"/>
    <property type="molecule type" value="Genomic_DNA"/>
</dbReference>
<dbReference type="AlphaFoldDB" id="A0A2Z5MV54"/>
<evidence type="ECO:0000313" key="1">
    <source>
        <dbReference type="EMBL" id="AXF20508.1"/>
    </source>
</evidence>
<reference evidence="1 2" key="1">
    <citation type="journal article" date="2018" name="ISME J.">
        <title>Involvement of Burkholderiaceae and sulfurous volatiles in disease-suppressive soils.</title>
        <authorList>
            <person name="Carrion V.J."/>
            <person name="Cordovez V."/>
            <person name="Tyc O."/>
            <person name="Etalo D.W."/>
            <person name="de Bruijn I."/>
            <person name="de Jager V.C."/>
            <person name="Medema M.H."/>
            <person name="Eberl L."/>
            <person name="Raaijmakers J.M."/>
        </authorList>
    </citation>
    <scope>NUCLEOTIDE SEQUENCE [LARGE SCALE GENOMIC DNA]</scope>
    <source>
        <strain evidence="2">mHSR5</strain>
    </source>
</reference>
<evidence type="ECO:0000313" key="2">
    <source>
        <dbReference type="Proteomes" id="UP000253104"/>
    </source>
</evidence>
<sequence length="59" mass="6172">MIFRSVASVGAGGVDGSGQCVDVGIVQSASAVSFNDLRCGCDECRHLVAQLLRFSRIGR</sequence>
<proteinExistence type="predicted"/>
<protein>
    <submittedName>
        <fullName evidence="1">Uncharacterized protein</fullName>
    </submittedName>
</protein>
<name>A0A2Z5MV54_BURPY</name>